<comment type="caution">
    <text evidence="2">The sequence shown here is derived from an EMBL/GenBank/DDBJ whole genome shotgun (WGS) entry which is preliminary data.</text>
</comment>
<protein>
    <submittedName>
        <fullName evidence="2">Uncharacterized protein</fullName>
    </submittedName>
</protein>
<evidence type="ECO:0000313" key="3">
    <source>
        <dbReference type="Proteomes" id="UP000233551"/>
    </source>
</evidence>
<feature type="compositionally biased region" description="Basic and acidic residues" evidence="1">
    <location>
        <begin position="142"/>
        <end position="175"/>
    </location>
</feature>
<dbReference type="AlphaFoldDB" id="A0A2I0JM24"/>
<reference evidence="2 3" key="1">
    <citation type="submission" date="2017-11" db="EMBL/GenBank/DDBJ databases">
        <title>De-novo sequencing of pomegranate (Punica granatum L.) genome.</title>
        <authorList>
            <person name="Akparov Z."/>
            <person name="Amiraslanov A."/>
            <person name="Hajiyeva S."/>
            <person name="Abbasov M."/>
            <person name="Kaur K."/>
            <person name="Hamwieh A."/>
            <person name="Solovyev V."/>
            <person name="Salamov A."/>
            <person name="Braich B."/>
            <person name="Kosarev P."/>
            <person name="Mahmoud A."/>
            <person name="Hajiyev E."/>
            <person name="Babayeva S."/>
            <person name="Izzatullayeva V."/>
            <person name="Mammadov A."/>
            <person name="Mammadov A."/>
            <person name="Sharifova S."/>
            <person name="Ojaghi J."/>
            <person name="Eynullazada K."/>
            <person name="Bayramov B."/>
            <person name="Abdulazimova A."/>
            <person name="Shahmuradov I."/>
        </authorList>
    </citation>
    <scope>NUCLEOTIDE SEQUENCE [LARGE SCALE GENOMIC DNA]</scope>
    <source>
        <strain evidence="3">cv. AG2017</strain>
        <tissue evidence="2">Leaf</tissue>
    </source>
</reference>
<name>A0A2I0JM24_PUNGR</name>
<sequence length="175" mass="19979">MALREWSRVGSGPNVGSHPELSRFGSEWKKKSKTPCVAEKGETLYRKRKKGRRLRVGKKKRARVVRMEVSFTQRPNLDPATPTAGFALGSRIQAEGCEPRAGQFLFCWYVYKCYRYLSPASICVCCSFWFYATTSPEVPAENSERPQRRLRRLSEGPKDQDKIRSSNDGDNVDHA</sequence>
<feature type="region of interest" description="Disordered" evidence="1">
    <location>
        <begin position="1"/>
        <end position="31"/>
    </location>
</feature>
<accession>A0A2I0JM24</accession>
<keyword evidence="3" id="KW-1185">Reference proteome</keyword>
<dbReference type="EMBL" id="PGOL01001593">
    <property type="protein sequence ID" value="PKI56566.1"/>
    <property type="molecule type" value="Genomic_DNA"/>
</dbReference>
<gene>
    <name evidence="2" type="ORF">CRG98_023035</name>
</gene>
<evidence type="ECO:0000256" key="1">
    <source>
        <dbReference type="SAM" id="MobiDB-lite"/>
    </source>
</evidence>
<dbReference type="Proteomes" id="UP000233551">
    <property type="component" value="Unassembled WGS sequence"/>
</dbReference>
<feature type="region of interest" description="Disordered" evidence="1">
    <location>
        <begin position="138"/>
        <end position="175"/>
    </location>
</feature>
<evidence type="ECO:0000313" key="2">
    <source>
        <dbReference type="EMBL" id="PKI56566.1"/>
    </source>
</evidence>
<proteinExistence type="predicted"/>
<organism evidence="2 3">
    <name type="scientific">Punica granatum</name>
    <name type="common">Pomegranate</name>
    <dbReference type="NCBI Taxonomy" id="22663"/>
    <lineage>
        <taxon>Eukaryota</taxon>
        <taxon>Viridiplantae</taxon>
        <taxon>Streptophyta</taxon>
        <taxon>Embryophyta</taxon>
        <taxon>Tracheophyta</taxon>
        <taxon>Spermatophyta</taxon>
        <taxon>Magnoliopsida</taxon>
        <taxon>eudicotyledons</taxon>
        <taxon>Gunneridae</taxon>
        <taxon>Pentapetalae</taxon>
        <taxon>rosids</taxon>
        <taxon>malvids</taxon>
        <taxon>Myrtales</taxon>
        <taxon>Lythraceae</taxon>
        <taxon>Punica</taxon>
    </lineage>
</organism>